<sequence length="280" mass="31102">MTLDIPVTEAATTKPAKTLPDAQTVTGVKHWNDHLFSFRVTRPASLRFRSGEFVMIGLPGDNGKPILRAYSIASPNWDDELEFYSIKVPDGPLTSKLQHIKEGDEIILRPKPVGTLVLDALLPGKRLWFLATGTGLAPFASLMRDPETYERYEQVVMMHTCRTADELNYGRELVENLRNDPLLSELYGDDFANRLLYYPTTTREESPLMGRITDNLTSGKVLEDLGLPPVSPETDRAMICGSLAFNVDVKAVLEGFGLREGANSEPKEFVVEKAFVGEGI</sequence>
<evidence type="ECO:0000313" key="11">
    <source>
        <dbReference type="EMBL" id="RJE83720.1"/>
    </source>
</evidence>
<keyword evidence="6" id="KW-0274">FAD</keyword>
<dbReference type="GO" id="GO:0034599">
    <property type="term" value="P:cellular response to oxidative stress"/>
    <property type="evidence" value="ECO:0007669"/>
    <property type="project" value="TreeGrafter"/>
</dbReference>
<dbReference type="Gene3D" id="3.40.50.80">
    <property type="entry name" value="Nucleotide-binding domain of ferredoxin-NADP reductase (FNR) module"/>
    <property type="match status" value="1"/>
</dbReference>
<dbReference type="AlphaFoldDB" id="A0A418SRW7"/>
<keyword evidence="8" id="KW-0560">Oxidoreductase</keyword>
<dbReference type="CDD" id="cd06195">
    <property type="entry name" value="FNR1"/>
    <property type="match status" value="1"/>
</dbReference>
<dbReference type="InterPro" id="IPR017927">
    <property type="entry name" value="FAD-bd_FR_type"/>
</dbReference>
<feature type="domain" description="FAD-binding FR-type" evidence="10">
    <location>
        <begin position="18"/>
        <end position="119"/>
    </location>
</feature>
<evidence type="ECO:0000256" key="6">
    <source>
        <dbReference type="ARBA" id="ARBA00022827"/>
    </source>
</evidence>
<evidence type="ECO:0000313" key="12">
    <source>
        <dbReference type="Proteomes" id="UP000284202"/>
    </source>
</evidence>
<dbReference type="EMBL" id="QZCG01000010">
    <property type="protein sequence ID" value="RJE83720.1"/>
    <property type="molecule type" value="Genomic_DNA"/>
</dbReference>
<dbReference type="InterPro" id="IPR039261">
    <property type="entry name" value="FNR_nucleotide-bd"/>
</dbReference>
<keyword evidence="5" id="KW-0547">Nucleotide-binding</keyword>
<keyword evidence="12" id="KW-1185">Reference proteome</keyword>
<evidence type="ECO:0000256" key="3">
    <source>
        <dbReference type="ARBA" id="ARBA00013223"/>
    </source>
</evidence>
<dbReference type="Proteomes" id="UP000284202">
    <property type="component" value="Unassembled WGS sequence"/>
</dbReference>
<dbReference type="Pfam" id="PF00175">
    <property type="entry name" value="NAD_binding_1"/>
    <property type="match status" value="1"/>
</dbReference>
<dbReference type="Pfam" id="PF00970">
    <property type="entry name" value="FAD_binding_6"/>
    <property type="match status" value="1"/>
</dbReference>
<evidence type="ECO:0000256" key="7">
    <source>
        <dbReference type="ARBA" id="ARBA00022857"/>
    </source>
</evidence>
<comment type="catalytic activity">
    <reaction evidence="9">
        <text>2 reduced [2Fe-2S]-[ferredoxin] + NADP(+) + H(+) = 2 oxidized [2Fe-2S]-[ferredoxin] + NADPH</text>
        <dbReference type="Rhea" id="RHEA:20125"/>
        <dbReference type="Rhea" id="RHEA-COMP:10000"/>
        <dbReference type="Rhea" id="RHEA-COMP:10001"/>
        <dbReference type="ChEBI" id="CHEBI:15378"/>
        <dbReference type="ChEBI" id="CHEBI:33737"/>
        <dbReference type="ChEBI" id="CHEBI:33738"/>
        <dbReference type="ChEBI" id="CHEBI:57783"/>
        <dbReference type="ChEBI" id="CHEBI:58349"/>
        <dbReference type="EC" id="1.18.1.2"/>
    </reaction>
</comment>
<organism evidence="11 12">
    <name type="scientific">Paracoccus onubensis</name>
    <dbReference type="NCBI Taxonomy" id="1675788"/>
    <lineage>
        <taxon>Bacteria</taxon>
        <taxon>Pseudomonadati</taxon>
        <taxon>Pseudomonadota</taxon>
        <taxon>Alphaproteobacteria</taxon>
        <taxon>Rhodobacterales</taxon>
        <taxon>Paracoccaceae</taxon>
        <taxon>Paracoccus</taxon>
    </lineage>
</organism>
<dbReference type="GO" id="GO:0042167">
    <property type="term" value="P:heme catabolic process"/>
    <property type="evidence" value="ECO:0007669"/>
    <property type="project" value="TreeGrafter"/>
</dbReference>
<dbReference type="InterPro" id="IPR033892">
    <property type="entry name" value="FNR_bac"/>
</dbReference>
<dbReference type="InterPro" id="IPR008333">
    <property type="entry name" value="Cbr1-like_FAD-bd_dom"/>
</dbReference>
<dbReference type="Gene3D" id="2.40.30.10">
    <property type="entry name" value="Translation factors"/>
    <property type="match status" value="1"/>
</dbReference>
<dbReference type="InterPro" id="IPR001433">
    <property type="entry name" value="OxRdtase_FAD/NAD-bd"/>
</dbReference>
<dbReference type="GO" id="GO:0000166">
    <property type="term" value="F:nucleotide binding"/>
    <property type="evidence" value="ECO:0007669"/>
    <property type="project" value="UniProtKB-KW"/>
</dbReference>
<dbReference type="PANTHER" id="PTHR47878">
    <property type="entry name" value="OXIDOREDUCTASE FAD/NAD(P)-BINDING DOMAIN PROTEIN"/>
    <property type="match status" value="1"/>
</dbReference>
<evidence type="ECO:0000259" key="10">
    <source>
        <dbReference type="PROSITE" id="PS51384"/>
    </source>
</evidence>
<dbReference type="OrthoDB" id="9784483at2"/>
<dbReference type="RefSeq" id="WP_119750328.1">
    <property type="nucleotide sequence ID" value="NZ_QZCG01000010.1"/>
</dbReference>
<protein>
    <recommendedName>
        <fullName evidence="3">ferredoxin--NADP(+) reductase</fullName>
        <ecNumber evidence="3">1.18.1.2</ecNumber>
    </recommendedName>
</protein>
<keyword evidence="7" id="KW-0521">NADP</keyword>
<dbReference type="InterPro" id="IPR017938">
    <property type="entry name" value="Riboflavin_synthase-like_b-brl"/>
</dbReference>
<accession>A0A418SRW7</accession>
<dbReference type="PROSITE" id="PS51384">
    <property type="entry name" value="FAD_FR"/>
    <property type="match status" value="1"/>
</dbReference>
<dbReference type="EC" id="1.18.1.2" evidence="3"/>
<evidence type="ECO:0000256" key="8">
    <source>
        <dbReference type="ARBA" id="ARBA00023002"/>
    </source>
</evidence>
<proteinExistence type="inferred from homology"/>
<evidence type="ECO:0000256" key="4">
    <source>
        <dbReference type="ARBA" id="ARBA00022630"/>
    </source>
</evidence>
<reference evidence="12" key="1">
    <citation type="submission" date="2018-09" db="EMBL/GenBank/DDBJ databases">
        <title>Acidovorax cavernicola nov. sp. isolated from Gruta de las Maravillas (Aracena, Spain).</title>
        <authorList>
            <person name="Jurado V."/>
            <person name="Gutierrez-Patricio S."/>
            <person name="Gonzalez-Pimentel J.L."/>
            <person name="Miller A.Z."/>
            <person name="Laiz L."/>
            <person name="Saiz-Jimenez C."/>
        </authorList>
    </citation>
    <scope>NUCLEOTIDE SEQUENCE [LARGE SCALE GENOMIC DNA]</scope>
    <source>
        <strain evidence="12">1011MAR3C25</strain>
    </source>
</reference>
<gene>
    <name evidence="11" type="ORF">D3P04_15075</name>
</gene>
<dbReference type="SUPFAM" id="SSF63380">
    <property type="entry name" value="Riboflavin synthase domain-like"/>
    <property type="match status" value="1"/>
</dbReference>
<dbReference type="PANTHER" id="PTHR47878:SF1">
    <property type="entry name" value="FLAVODOXIN_FERREDOXIN--NADP REDUCTASE"/>
    <property type="match status" value="1"/>
</dbReference>
<comment type="cofactor">
    <cofactor evidence="1">
        <name>FAD</name>
        <dbReference type="ChEBI" id="CHEBI:57692"/>
    </cofactor>
</comment>
<name>A0A418SRW7_9RHOB</name>
<comment type="caution">
    <text evidence="11">The sequence shown here is derived from an EMBL/GenBank/DDBJ whole genome shotgun (WGS) entry which is preliminary data.</text>
</comment>
<dbReference type="InterPro" id="IPR051930">
    <property type="entry name" value="FNR_type-1"/>
</dbReference>
<dbReference type="GO" id="GO:0004324">
    <property type="term" value="F:ferredoxin-NADP+ reductase activity"/>
    <property type="evidence" value="ECO:0007669"/>
    <property type="project" value="UniProtKB-EC"/>
</dbReference>
<evidence type="ECO:0000256" key="5">
    <source>
        <dbReference type="ARBA" id="ARBA00022741"/>
    </source>
</evidence>
<comment type="similarity">
    <text evidence="2">Belongs to the ferredoxin--NADP reductase type 1 family.</text>
</comment>
<keyword evidence="4" id="KW-0285">Flavoprotein</keyword>
<dbReference type="SUPFAM" id="SSF52343">
    <property type="entry name" value="Ferredoxin reductase-like, C-terminal NADP-linked domain"/>
    <property type="match status" value="1"/>
</dbReference>
<evidence type="ECO:0000256" key="2">
    <source>
        <dbReference type="ARBA" id="ARBA00008312"/>
    </source>
</evidence>
<evidence type="ECO:0000256" key="9">
    <source>
        <dbReference type="ARBA" id="ARBA00047776"/>
    </source>
</evidence>
<evidence type="ECO:0000256" key="1">
    <source>
        <dbReference type="ARBA" id="ARBA00001974"/>
    </source>
</evidence>